<sequence>MTSYGTVKQWNAASGGDFAVLPCEIFDKILENLPFLDLWDQQAINRYWRDRLRYLMSFDHMKKRLHIIPVKSTEPDPHFYRDFMVTGDEGSRSLTIMATLAKLNHTLAKGIYAWTLYLSRHSRLRRKYIEEEDITETPRLRVFCRSCDTIHKRNHWEDVHPLLQPLQQFGVCFAGHGAERILIYGAVGDDSAHERLKKVQRLITMFEYLNRHIVKLKRCGEHTLTQPPCRRINVTDGYLGVKIRTAHGWGHDWITLHDTATEIYASAQRTFILARSTNFVQSTGERIGEMIILGAWLAHLNSLSQTFGEEMELVKKDRT</sequence>
<dbReference type="SUPFAM" id="SSF81383">
    <property type="entry name" value="F-box domain"/>
    <property type="match status" value="1"/>
</dbReference>
<keyword evidence="2" id="KW-1185">Reference proteome</keyword>
<organism evidence="1 2">
    <name type="scientific">Amniculicola lignicola CBS 123094</name>
    <dbReference type="NCBI Taxonomy" id="1392246"/>
    <lineage>
        <taxon>Eukaryota</taxon>
        <taxon>Fungi</taxon>
        <taxon>Dikarya</taxon>
        <taxon>Ascomycota</taxon>
        <taxon>Pezizomycotina</taxon>
        <taxon>Dothideomycetes</taxon>
        <taxon>Pleosporomycetidae</taxon>
        <taxon>Pleosporales</taxon>
        <taxon>Amniculicolaceae</taxon>
        <taxon>Amniculicola</taxon>
    </lineage>
</organism>
<evidence type="ECO:0008006" key="3">
    <source>
        <dbReference type="Google" id="ProtNLM"/>
    </source>
</evidence>
<proteinExistence type="predicted"/>
<dbReference type="EMBL" id="ML977619">
    <property type="protein sequence ID" value="KAF1996917.1"/>
    <property type="molecule type" value="Genomic_DNA"/>
</dbReference>
<gene>
    <name evidence="1" type="ORF">P154DRAFT_565724</name>
</gene>
<dbReference type="Proteomes" id="UP000799779">
    <property type="component" value="Unassembled WGS sequence"/>
</dbReference>
<protein>
    <recommendedName>
        <fullName evidence="3">F-box domain-containing protein</fullName>
    </recommendedName>
</protein>
<evidence type="ECO:0000313" key="2">
    <source>
        <dbReference type="Proteomes" id="UP000799779"/>
    </source>
</evidence>
<evidence type="ECO:0000313" key="1">
    <source>
        <dbReference type="EMBL" id="KAF1996917.1"/>
    </source>
</evidence>
<dbReference type="InterPro" id="IPR036047">
    <property type="entry name" value="F-box-like_dom_sf"/>
</dbReference>
<name>A0A6A5W6F1_9PLEO</name>
<reference evidence="1" key="1">
    <citation type="journal article" date="2020" name="Stud. Mycol.">
        <title>101 Dothideomycetes genomes: a test case for predicting lifestyles and emergence of pathogens.</title>
        <authorList>
            <person name="Haridas S."/>
            <person name="Albert R."/>
            <person name="Binder M."/>
            <person name="Bloem J."/>
            <person name="Labutti K."/>
            <person name="Salamov A."/>
            <person name="Andreopoulos B."/>
            <person name="Baker S."/>
            <person name="Barry K."/>
            <person name="Bills G."/>
            <person name="Bluhm B."/>
            <person name="Cannon C."/>
            <person name="Castanera R."/>
            <person name="Culley D."/>
            <person name="Daum C."/>
            <person name="Ezra D."/>
            <person name="Gonzalez J."/>
            <person name="Henrissat B."/>
            <person name="Kuo A."/>
            <person name="Liang C."/>
            <person name="Lipzen A."/>
            <person name="Lutzoni F."/>
            <person name="Magnuson J."/>
            <person name="Mondo S."/>
            <person name="Nolan M."/>
            <person name="Ohm R."/>
            <person name="Pangilinan J."/>
            <person name="Park H.-J."/>
            <person name="Ramirez L."/>
            <person name="Alfaro M."/>
            <person name="Sun H."/>
            <person name="Tritt A."/>
            <person name="Yoshinaga Y."/>
            <person name="Zwiers L.-H."/>
            <person name="Turgeon B."/>
            <person name="Goodwin S."/>
            <person name="Spatafora J."/>
            <person name="Crous P."/>
            <person name="Grigoriev I."/>
        </authorList>
    </citation>
    <scope>NUCLEOTIDE SEQUENCE</scope>
    <source>
        <strain evidence="1">CBS 123094</strain>
    </source>
</reference>
<dbReference type="AlphaFoldDB" id="A0A6A5W6F1"/>
<accession>A0A6A5W6F1</accession>